<evidence type="ECO:0000256" key="2">
    <source>
        <dbReference type="ARBA" id="ARBA00010008"/>
    </source>
</evidence>
<dbReference type="RefSeq" id="WP_090677461.1">
    <property type="nucleotide sequence ID" value="NZ_FORU01000001.1"/>
</dbReference>
<dbReference type="STRING" id="1150112.SAMN04487893_10184"/>
<dbReference type="SUPFAM" id="SSF53383">
    <property type="entry name" value="PLP-dependent transferases"/>
    <property type="match status" value="1"/>
</dbReference>
<dbReference type="InterPro" id="IPR015421">
    <property type="entry name" value="PyrdxlP-dep_Trfase_major"/>
</dbReference>
<dbReference type="AlphaFoldDB" id="A0A1I3KW74"/>
<gene>
    <name evidence="6" type="ORF">SAMN04487893_10184</name>
</gene>
<dbReference type="InterPro" id="IPR004839">
    <property type="entry name" value="Aminotransferase_I/II_large"/>
</dbReference>
<dbReference type="Gene3D" id="3.90.1150.10">
    <property type="entry name" value="Aspartate Aminotransferase, domain 1"/>
    <property type="match status" value="1"/>
</dbReference>
<dbReference type="PANTHER" id="PTHR13693:SF77">
    <property type="entry name" value="8-AMINO-7-OXONONANOATE SYNTHASE"/>
    <property type="match status" value="1"/>
</dbReference>
<feature type="domain" description="Aminotransferase class I/classII large" evidence="5">
    <location>
        <begin position="30"/>
        <end position="363"/>
    </location>
</feature>
<keyword evidence="3" id="KW-0808">Transferase</keyword>
<dbReference type="Pfam" id="PF00155">
    <property type="entry name" value="Aminotran_1_2"/>
    <property type="match status" value="1"/>
</dbReference>
<evidence type="ECO:0000256" key="4">
    <source>
        <dbReference type="ARBA" id="ARBA00022898"/>
    </source>
</evidence>
<evidence type="ECO:0000313" key="6">
    <source>
        <dbReference type="EMBL" id="SFI76686.1"/>
    </source>
</evidence>
<dbReference type="OrthoDB" id="9807157at2"/>
<protein>
    <submittedName>
        <fullName evidence="6">8-amino-7-oxononanoate synthase</fullName>
    </submittedName>
</protein>
<keyword evidence="7" id="KW-1185">Reference proteome</keyword>
<evidence type="ECO:0000313" key="7">
    <source>
        <dbReference type="Proteomes" id="UP000243887"/>
    </source>
</evidence>
<organism evidence="6 7">
    <name type="scientific">Myroides guanonis</name>
    <dbReference type="NCBI Taxonomy" id="1150112"/>
    <lineage>
        <taxon>Bacteria</taxon>
        <taxon>Pseudomonadati</taxon>
        <taxon>Bacteroidota</taxon>
        <taxon>Flavobacteriia</taxon>
        <taxon>Flavobacteriales</taxon>
        <taxon>Flavobacteriaceae</taxon>
        <taxon>Myroides</taxon>
    </lineage>
</organism>
<dbReference type="EMBL" id="FORU01000001">
    <property type="protein sequence ID" value="SFI76686.1"/>
    <property type="molecule type" value="Genomic_DNA"/>
</dbReference>
<name>A0A1I3KW74_9FLAO</name>
<dbReference type="InterPro" id="IPR050087">
    <property type="entry name" value="AON_synthase_class-II"/>
</dbReference>
<dbReference type="InterPro" id="IPR015422">
    <property type="entry name" value="PyrdxlP-dep_Trfase_small"/>
</dbReference>
<sequence length="375" mass="42263">MNRTPLSLTRRLEERLKNDSFRKLSLTETEGIDFYSNDYLGLSRDNDFQKGLFEELKEKLDSLTSSTGSRLISGNTSVMEETEKFIADKHQVEAALLFGSGYDANLALLGCIPTYRSTVIVDEFVHRSIHDGCQLSMAKKWKFKHNDLYDLEKKLNKAKGEVFVVVESLYSMDGDFAPLKELVILCDRYNAYLIVDEAHAIGVYGLGVLNEYNLQNAVFATTVTYGKAMGVHGAAILGSAVLKEMLINFGSSFIYSTAPPSSMALSIRYSYSYLENNDFRMNCLSDVIAYYQKCFSSFFPCTSSAIQIIDLEYLQEITILLDKIKGARVKCVLIKAPTVSLGSERFRICLHAHNNKNEIDVLLKLMLEHRKEGLI</sequence>
<dbReference type="Gene3D" id="3.40.640.10">
    <property type="entry name" value="Type I PLP-dependent aspartate aminotransferase-like (Major domain)"/>
    <property type="match status" value="1"/>
</dbReference>
<reference evidence="7" key="1">
    <citation type="submission" date="2016-10" db="EMBL/GenBank/DDBJ databases">
        <authorList>
            <person name="Varghese N."/>
            <person name="Submissions S."/>
        </authorList>
    </citation>
    <scope>NUCLEOTIDE SEQUENCE [LARGE SCALE GENOMIC DNA]</scope>
    <source>
        <strain evidence="7">DSM 26542</strain>
    </source>
</reference>
<proteinExistence type="inferred from homology"/>
<dbReference type="InterPro" id="IPR015424">
    <property type="entry name" value="PyrdxlP-dep_Trfase"/>
</dbReference>
<dbReference type="GO" id="GO:0030170">
    <property type="term" value="F:pyridoxal phosphate binding"/>
    <property type="evidence" value="ECO:0007669"/>
    <property type="project" value="InterPro"/>
</dbReference>
<evidence type="ECO:0000256" key="3">
    <source>
        <dbReference type="ARBA" id="ARBA00022679"/>
    </source>
</evidence>
<accession>A0A1I3KW74</accession>
<dbReference type="PANTHER" id="PTHR13693">
    <property type="entry name" value="CLASS II AMINOTRANSFERASE/8-AMINO-7-OXONONANOATE SYNTHASE"/>
    <property type="match status" value="1"/>
</dbReference>
<comment type="similarity">
    <text evidence="2">Belongs to the class-II pyridoxal-phosphate-dependent aminotransferase family. BioF subfamily.</text>
</comment>
<comment type="cofactor">
    <cofactor evidence="1">
        <name>pyridoxal 5'-phosphate</name>
        <dbReference type="ChEBI" id="CHEBI:597326"/>
    </cofactor>
</comment>
<evidence type="ECO:0000259" key="5">
    <source>
        <dbReference type="Pfam" id="PF00155"/>
    </source>
</evidence>
<dbReference type="GO" id="GO:0016740">
    <property type="term" value="F:transferase activity"/>
    <property type="evidence" value="ECO:0007669"/>
    <property type="project" value="UniProtKB-KW"/>
</dbReference>
<dbReference type="Proteomes" id="UP000243887">
    <property type="component" value="Unassembled WGS sequence"/>
</dbReference>
<evidence type="ECO:0000256" key="1">
    <source>
        <dbReference type="ARBA" id="ARBA00001933"/>
    </source>
</evidence>
<keyword evidence="4" id="KW-0663">Pyridoxal phosphate</keyword>